<evidence type="ECO:0000256" key="3">
    <source>
        <dbReference type="ARBA" id="ARBA00022741"/>
    </source>
</evidence>
<sequence length="920" mass="101794">MTAPDTNPLPTTYDAAATESTWYARWTEHGVFTADAERAATREPFVIVIPPPNVTAVLHMGHGLNNTVQDVLIRWRRMAGDEALWLPGTDHAGIATQNVVEKQLAAQGQTRFDVGRGPFVDKVAEFVEHTGGEILNQLKAIGSSADWSRTAYTFSPALSKSVREAFVRLHEDGLVYKGHRVIHWCPRCGTSLSDEEAEFTDTTGKLYHLRYTLADDPTQSITVATTRPETMLGDVAVAVNPEDERYLAMIGKDVVLPINGVRVPIIADSYTDAAFGTGAVKITPAHDANDFEVGKRHGLAMPVIIDAEGIVREVDDAAGRVPAALAGLDRAEARTAIVKMLEAEGALVKVEPHAHAVRHCYRCDTVVEPRLSDQWFVRMRPLADKALDVLRGGQLRILPDRWEAVYVNWLEGIRDWNISRQIWWGHRVPVWYCDNPTCAQEPIVSRTDVTACPSCHGTVRQDEDVLDTWFSSWLWPFSTLGWPDETPDLKAFYPGDVLVTAPEILFFWVSRMVMSGCWFLDQTPFHTVYLHGTVRDMQHKKMSKSLGNGIDPLDVVKLYGADALRWTMTAGLGLGVDVMLDPNDLEKSFAPGRNFCTKLWNIGRFLLSRVGTEPLQSLSSIAPERLTAADQWILDRLDQAILDCDAALGPPRPANGHTWTEAERGRGLRLSEYAEAARRFVWNELADWYLEALKPRLYATEGEDREVARTVLAHAFDGALRLLQPVVPFITEALWQQLPNTPEGAFLAQAAWPVSRRADGAASVGAQAFEYTRDAVQAIRSVRSEYNVNPGAWVEAMLVAPAGIAELLDAQRDTIGSLARARVAMASENPGGASAQLLLRDGVELVVPLAGMVDLEKEKQRLQGELTQLETQLNALDGRLANEKFVAKAPPALVEAERAKAEEWRARCELMRTKLGTFGA</sequence>
<dbReference type="InterPro" id="IPR009080">
    <property type="entry name" value="tRNAsynth_Ia_anticodon-bd"/>
</dbReference>
<dbReference type="Gene3D" id="3.40.50.620">
    <property type="entry name" value="HUPs"/>
    <property type="match status" value="2"/>
</dbReference>
<comment type="catalytic activity">
    <reaction evidence="8 10">
        <text>tRNA(Val) + L-valine + ATP = L-valyl-tRNA(Val) + AMP + diphosphate</text>
        <dbReference type="Rhea" id="RHEA:10704"/>
        <dbReference type="Rhea" id="RHEA-COMP:9672"/>
        <dbReference type="Rhea" id="RHEA-COMP:9708"/>
        <dbReference type="ChEBI" id="CHEBI:30616"/>
        <dbReference type="ChEBI" id="CHEBI:33019"/>
        <dbReference type="ChEBI" id="CHEBI:57762"/>
        <dbReference type="ChEBI" id="CHEBI:78442"/>
        <dbReference type="ChEBI" id="CHEBI:78537"/>
        <dbReference type="ChEBI" id="CHEBI:456215"/>
        <dbReference type="EC" id="6.1.1.9"/>
    </reaction>
</comment>
<keyword evidence="7 10" id="KW-0030">Aminoacyl-tRNA synthetase</keyword>
<proteinExistence type="inferred from homology"/>
<keyword evidence="2 10" id="KW-0436">Ligase</keyword>
<dbReference type="InterPro" id="IPR019499">
    <property type="entry name" value="Val-tRNA_synth_tRNA-bd"/>
</dbReference>
<dbReference type="Gene3D" id="3.90.740.10">
    <property type="entry name" value="Valyl/Leucyl/Isoleucyl-tRNA synthetase, editing domain"/>
    <property type="match status" value="2"/>
</dbReference>
<dbReference type="InterPro" id="IPR037118">
    <property type="entry name" value="Val-tRNA_synth_C_sf"/>
</dbReference>
<keyword evidence="1 10" id="KW-0963">Cytoplasm</keyword>
<evidence type="ECO:0000256" key="5">
    <source>
        <dbReference type="ARBA" id="ARBA00022917"/>
    </source>
</evidence>
<dbReference type="Pfam" id="PF08264">
    <property type="entry name" value="Anticodon_1"/>
    <property type="match status" value="1"/>
</dbReference>
<evidence type="ECO:0000256" key="7">
    <source>
        <dbReference type="ARBA" id="ARBA00023146"/>
    </source>
</evidence>
<feature type="coiled-coil region" evidence="10">
    <location>
        <begin position="852"/>
        <end position="879"/>
    </location>
</feature>
<dbReference type="Pfam" id="PF10458">
    <property type="entry name" value="Val_tRNA-synt_C"/>
    <property type="match status" value="1"/>
</dbReference>
<evidence type="ECO:0000256" key="10">
    <source>
        <dbReference type="HAMAP-Rule" id="MF_02004"/>
    </source>
</evidence>
<reference evidence="14 15" key="1">
    <citation type="submission" date="2020-05" db="EMBL/GenBank/DDBJ databases">
        <title>Complete genome sequence of Gemmatimonas greenlandica TET16.</title>
        <authorList>
            <person name="Zeng Y."/>
        </authorList>
    </citation>
    <scope>NUCLEOTIDE SEQUENCE [LARGE SCALE GENOMIC DNA]</scope>
    <source>
        <strain evidence="14 15">TET16</strain>
    </source>
</reference>
<dbReference type="Proteomes" id="UP000500938">
    <property type="component" value="Chromosome"/>
</dbReference>
<dbReference type="CDD" id="cd00817">
    <property type="entry name" value="ValRS_core"/>
    <property type="match status" value="1"/>
</dbReference>
<organism evidence="14 15">
    <name type="scientific">Gemmatimonas groenlandica</name>
    <dbReference type="NCBI Taxonomy" id="2732249"/>
    <lineage>
        <taxon>Bacteria</taxon>
        <taxon>Pseudomonadati</taxon>
        <taxon>Gemmatimonadota</taxon>
        <taxon>Gemmatimonadia</taxon>
        <taxon>Gemmatimonadales</taxon>
        <taxon>Gemmatimonadaceae</taxon>
        <taxon>Gemmatimonas</taxon>
    </lineage>
</organism>
<evidence type="ECO:0000259" key="12">
    <source>
        <dbReference type="Pfam" id="PF08264"/>
    </source>
</evidence>
<keyword evidence="6 10" id="KW-0175">Coiled coil</keyword>
<name>A0A6M4IPK9_9BACT</name>
<evidence type="ECO:0000256" key="6">
    <source>
        <dbReference type="ARBA" id="ARBA00023054"/>
    </source>
</evidence>
<dbReference type="EC" id="6.1.1.9" evidence="10"/>
<comment type="function">
    <text evidence="10">Catalyzes the attachment of valine to tRNA(Val). As ValRS can inadvertently accommodate and process structurally similar amino acids such as threonine, to avoid such errors, it has a 'posttransfer' editing activity that hydrolyzes mischarged Thr-tRNA(Val) in a tRNA-dependent manner.</text>
</comment>
<evidence type="ECO:0000313" key="15">
    <source>
        <dbReference type="Proteomes" id="UP000500938"/>
    </source>
</evidence>
<comment type="similarity">
    <text evidence="9 10">Belongs to the class-I aminoacyl-tRNA synthetase family. ValS type 1 subfamily.</text>
</comment>
<keyword evidence="5 10" id="KW-0648">Protein biosynthesis</keyword>
<dbReference type="InterPro" id="IPR001412">
    <property type="entry name" value="aa-tRNA-synth_I_CS"/>
</dbReference>
<dbReference type="NCBIfam" id="TIGR00422">
    <property type="entry name" value="valS"/>
    <property type="match status" value="1"/>
</dbReference>
<dbReference type="GO" id="GO:0005829">
    <property type="term" value="C:cytosol"/>
    <property type="evidence" value="ECO:0007669"/>
    <property type="project" value="TreeGrafter"/>
</dbReference>
<dbReference type="InterPro" id="IPR033705">
    <property type="entry name" value="Anticodon_Ia_Val"/>
</dbReference>
<dbReference type="GO" id="GO:0005524">
    <property type="term" value="F:ATP binding"/>
    <property type="evidence" value="ECO:0007669"/>
    <property type="project" value="UniProtKB-UniRule"/>
</dbReference>
<dbReference type="InterPro" id="IPR009008">
    <property type="entry name" value="Val/Leu/Ile-tRNA-synth_edit"/>
</dbReference>
<dbReference type="InterPro" id="IPR010978">
    <property type="entry name" value="tRNA-bd_arm"/>
</dbReference>
<feature type="domain" description="Aminoacyl-tRNA synthetase class Ia" evidence="11">
    <location>
        <begin position="22"/>
        <end position="569"/>
    </location>
</feature>
<dbReference type="Gene3D" id="1.10.287.380">
    <property type="entry name" value="Valyl-tRNA synthetase, C-terminal domain"/>
    <property type="match status" value="1"/>
</dbReference>
<dbReference type="PROSITE" id="PS00178">
    <property type="entry name" value="AA_TRNA_LIGASE_I"/>
    <property type="match status" value="1"/>
</dbReference>
<dbReference type="Pfam" id="PF00133">
    <property type="entry name" value="tRNA-synt_1"/>
    <property type="match status" value="1"/>
</dbReference>
<dbReference type="InterPro" id="IPR014729">
    <property type="entry name" value="Rossmann-like_a/b/a_fold"/>
</dbReference>
<evidence type="ECO:0000313" key="14">
    <source>
        <dbReference type="EMBL" id="QJR35447.1"/>
    </source>
</evidence>
<dbReference type="InterPro" id="IPR013155">
    <property type="entry name" value="M/V/L/I-tRNA-synth_anticd-bd"/>
</dbReference>
<accession>A0A6M4IPK9</accession>
<dbReference type="KEGG" id="ggr:HKW67_07970"/>
<dbReference type="PANTHER" id="PTHR11946:SF93">
    <property type="entry name" value="VALINE--TRNA LIGASE, CHLOROPLASTIC_MITOCHONDRIAL 2"/>
    <property type="match status" value="1"/>
</dbReference>
<gene>
    <name evidence="10" type="primary">valS</name>
    <name evidence="14" type="ORF">HKW67_07970</name>
</gene>
<dbReference type="GO" id="GO:0006438">
    <property type="term" value="P:valyl-tRNA aminoacylation"/>
    <property type="evidence" value="ECO:0007669"/>
    <property type="project" value="UniProtKB-UniRule"/>
</dbReference>
<feature type="domain" description="Methionyl/Valyl/Leucyl/Isoleucyl-tRNA synthetase anticodon-binding" evidence="12">
    <location>
        <begin position="668"/>
        <end position="795"/>
    </location>
</feature>
<dbReference type="SUPFAM" id="SSF52374">
    <property type="entry name" value="Nucleotidylyl transferase"/>
    <property type="match status" value="1"/>
</dbReference>
<dbReference type="SUPFAM" id="SSF47323">
    <property type="entry name" value="Anticodon-binding domain of a subclass of class I aminoacyl-tRNA synthetases"/>
    <property type="match status" value="1"/>
</dbReference>
<dbReference type="InterPro" id="IPR002300">
    <property type="entry name" value="aa-tRNA-synth_Ia"/>
</dbReference>
<feature type="domain" description="Valyl-tRNA synthetase tRNA-binding arm" evidence="13">
    <location>
        <begin position="854"/>
        <end position="916"/>
    </location>
</feature>
<comment type="domain">
    <text evidence="10">The C-terminal coiled-coil domain is crucial for aminoacylation activity.</text>
</comment>
<evidence type="ECO:0000256" key="1">
    <source>
        <dbReference type="ARBA" id="ARBA00022490"/>
    </source>
</evidence>
<dbReference type="CDD" id="cd07962">
    <property type="entry name" value="Anticodon_Ia_Val"/>
    <property type="match status" value="1"/>
</dbReference>
<protein>
    <recommendedName>
        <fullName evidence="10">Valine--tRNA ligase</fullName>
        <ecNumber evidence="10">6.1.1.9</ecNumber>
    </recommendedName>
    <alternativeName>
        <fullName evidence="10">Valyl-tRNA synthetase</fullName>
        <shortName evidence="10">ValRS</shortName>
    </alternativeName>
</protein>
<dbReference type="Gene3D" id="1.10.730.10">
    <property type="entry name" value="Isoleucyl-tRNA Synthetase, Domain 1"/>
    <property type="match status" value="1"/>
</dbReference>
<dbReference type="RefSeq" id="WP_171224877.1">
    <property type="nucleotide sequence ID" value="NZ_CP053085.1"/>
</dbReference>
<feature type="binding site" evidence="10">
    <location>
        <position position="544"/>
    </location>
    <ligand>
        <name>ATP</name>
        <dbReference type="ChEBI" id="CHEBI:30616"/>
    </ligand>
</feature>
<dbReference type="EMBL" id="CP053085">
    <property type="protein sequence ID" value="QJR35447.1"/>
    <property type="molecule type" value="Genomic_DNA"/>
</dbReference>
<keyword evidence="15" id="KW-1185">Reference proteome</keyword>
<dbReference type="GO" id="GO:0002161">
    <property type="term" value="F:aminoacyl-tRNA deacylase activity"/>
    <property type="evidence" value="ECO:0007669"/>
    <property type="project" value="InterPro"/>
</dbReference>
<keyword evidence="4 10" id="KW-0067">ATP-binding</keyword>
<dbReference type="PANTHER" id="PTHR11946">
    <property type="entry name" value="VALYL-TRNA SYNTHETASES"/>
    <property type="match status" value="1"/>
</dbReference>
<dbReference type="InterPro" id="IPR002303">
    <property type="entry name" value="Valyl-tRNA_ligase"/>
</dbReference>
<evidence type="ECO:0000256" key="9">
    <source>
        <dbReference type="ARBA" id="ARBA00060830"/>
    </source>
</evidence>
<comment type="subcellular location">
    <subcellularLocation>
        <location evidence="10">Cytoplasm</location>
    </subcellularLocation>
</comment>
<dbReference type="NCBIfam" id="NF004349">
    <property type="entry name" value="PRK05729.1"/>
    <property type="match status" value="1"/>
</dbReference>
<dbReference type="AlphaFoldDB" id="A0A6M4IPK9"/>
<feature type="short sequence motif" description="'KMSKS' region" evidence="10">
    <location>
        <begin position="541"/>
        <end position="545"/>
    </location>
</feature>
<comment type="subunit">
    <text evidence="10">Monomer.</text>
</comment>
<evidence type="ECO:0000256" key="8">
    <source>
        <dbReference type="ARBA" id="ARBA00047552"/>
    </source>
</evidence>
<evidence type="ECO:0000259" key="11">
    <source>
        <dbReference type="Pfam" id="PF00133"/>
    </source>
</evidence>
<dbReference type="PRINTS" id="PR00986">
    <property type="entry name" value="TRNASYNTHVAL"/>
</dbReference>
<evidence type="ECO:0000256" key="2">
    <source>
        <dbReference type="ARBA" id="ARBA00022598"/>
    </source>
</evidence>
<dbReference type="HAMAP" id="MF_02004">
    <property type="entry name" value="Val_tRNA_synth_type1"/>
    <property type="match status" value="1"/>
</dbReference>
<dbReference type="GO" id="GO:0004832">
    <property type="term" value="F:valine-tRNA ligase activity"/>
    <property type="evidence" value="ECO:0007669"/>
    <property type="project" value="UniProtKB-UniRule"/>
</dbReference>
<dbReference type="FunFam" id="3.40.50.620:FF:000020">
    <property type="entry name" value="Valine--tRNA ligase, mitochondrial"/>
    <property type="match status" value="1"/>
</dbReference>
<dbReference type="FunFam" id="1.10.287.380:FF:000001">
    <property type="entry name" value="Valine--tRNA ligase"/>
    <property type="match status" value="1"/>
</dbReference>
<evidence type="ECO:0000256" key="4">
    <source>
        <dbReference type="ARBA" id="ARBA00022840"/>
    </source>
</evidence>
<dbReference type="SUPFAM" id="SSF46589">
    <property type="entry name" value="tRNA-binding arm"/>
    <property type="match status" value="1"/>
</dbReference>
<comment type="domain">
    <text evidence="10">ValRS has two distinct active sites: one for aminoacylation and one for editing. The misactivated threonine is translocated from the active site to the editing site.</text>
</comment>
<keyword evidence="3 10" id="KW-0547">Nucleotide-binding</keyword>
<dbReference type="SUPFAM" id="SSF50677">
    <property type="entry name" value="ValRS/IleRS/LeuRS editing domain"/>
    <property type="match status" value="1"/>
</dbReference>
<comment type="caution">
    <text evidence="10">Lacks conserved residue(s) required for the propagation of feature annotation.</text>
</comment>
<evidence type="ECO:0000259" key="13">
    <source>
        <dbReference type="Pfam" id="PF10458"/>
    </source>
</evidence>